<evidence type="ECO:0000313" key="5">
    <source>
        <dbReference type="EMBL" id="QEV57269.1"/>
    </source>
</evidence>
<dbReference type="GO" id="GO:0008305">
    <property type="term" value="C:integrin complex"/>
    <property type="evidence" value="ECO:0007669"/>
    <property type="project" value="InterPro"/>
</dbReference>
<proteinExistence type="predicted"/>
<accession>A0AAE6NQC3</accession>
<reference evidence="5 6" key="1">
    <citation type="submission" date="2017-09" db="EMBL/GenBank/DDBJ databases">
        <authorList>
            <person name="Lee N."/>
            <person name="Cho B.-K."/>
        </authorList>
    </citation>
    <scope>NUCLEOTIDE SEQUENCE [LARGE SCALE GENOMIC DNA]</scope>
    <source>
        <strain evidence="5 6">ATCC 23948</strain>
    </source>
</reference>
<evidence type="ECO:0000313" key="6">
    <source>
        <dbReference type="Proteomes" id="UP000325458"/>
    </source>
</evidence>
<dbReference type="KEGG" id="spla:CP981_35220"/>
<dbReference type="SUPFAM" id="SSF69318">
    <property type="entry name" value="Integrin alpha N-terminal domain"/>
    <property type="match status" value="1"/>
</dbReference>
<protein>
    <recommendedName>
        <fullName evidence="7">FG-GAP repeat protein</fullName>
    </recommendedName>
</protein>
<dbReference type="Pfam" id="PF01839">
    <property type="entry name" value="FG-GAP"/>
    <property type="match status" value="3"/>
</dbReference>
<dbReference type="SMART" id="SM00191">
    <property type="entry name" value="Int_alpha"/>
    <property type="match status" value="4"/>
</dbReference>
<keyword evidence="1" id="KW-0732">Signal</keyword>
<gene>
    <name evidence="5" type="ORF">CP981_35220</name>
</gene>
<dbReference type="GO" id="GO:0016787">
    <property type="term" value="F:hydrolase activity"/>
    <property type="evidence" value="ECO:0007669"/>
    <property type="project" value="UniProtKB-KW"/>
</dbReference>
<dbReference type="PROSITE" id="PS51470">
    <property type="entry name" value="FG_GAP"/>
    <property type="match status" value="3"/>
</dbReference>
<evidence type="ECO:0000256" key="2">
    <source>
        <dbReference type="ARBA" id="ARBA00022737"/>
    </source>
</evidence>
<dbReference type="GO" id="GO:0007155">
    <property type="term" value="P:cell adhesion"/>
    <property type="evidence" value="ECO:0007669"/>
    <property type="project" value="InterPro"/>
</dbReference>
<keyword evidence="2" id="KW-0677">Repeat</keyword>
<evidence type="ECO:0000256" key="4">
    <source>
        <dbReference type="ARBA" id="ARBA00023180"/>
    </source>
</evidence>
<dbReference type="PANTHER" id="PTHR23221">
    <property type="entry name" value="GLYCOSYLPHOSPHATIDYLINOSITOL PHOSPHOLIPASE D"/>
    <property type="match status" value="1"/>
</dbReference>
<evidence type="ECO:0000256" key="1">
    <source>
        <dbReference type="ARBA" id="ARBA00022729"/>
    </source>
</evidence>
<keyword evidence="4" id="KW-0325">Glycoprotein</keyword>
<dbReference type="PANTHER" id="PTHR23221:SF7">
    <property type="entry name" value="PHOSPHATIDYLINOSITOL-GLYCAN-SPECIFIC PHOSPHOLIPASE D"/>
    <property type="match status" value="1"/>
</dbReference>
<dbReference type="AlphaFoldDB" id="A0AAE6NQC3"/>
<sequence>MWCVVCGKWCRHRSRRGRLWPSTWRSWPCHLSDQGVPLHRTVALSAVLITVAAAVVVSGPASAAAPYKGANTAAVQEDFNGDGYRDLAVGAPGAANGAVEEAGAVVVLYGSAASVSPARRAVITQDSRGVPGEPEAFDGFGASVASADIDRDGYADLLIGAPHEAVDGKDARGSVTVVWGGPSGLTGGATINPVAQFGRNQTLCGFGMGLATGDMNGDGSPEVTVASRCEAASYSGPFSRTGQAASQYREWRFGARGAVMGDVNGDGRAERFWLPGPTGGDHRGPVLLDRGPVDSSDPIKNSPLKLPSADGHTGRIGDVNGDGYGDLITGIADDGTVDGERGAHKGGEINVLYGSAHGITVDQQPRIFHQGTPGIPGAAEVADRFGQSLSTGDINADGYDDVLVGVPGEAIGDRAFAGGAVVLYGSAAGLTTDKSTAYSQDTPGISGNAETDDGFGSAVHLVDLNKDGKAESVVGIPSENNDGCIWIARGTPTGPATNGSSSLCGTATGLTLRGPHGLFGAALPGAQVTF</sequence>
<name>A0AAE6NQC3_STRPT</name>
<dbReference type="InterPro" id="IPR000413">
    <property type="entry name" value="Integrin_alpha"/>
</dbReference>
<organism evidence="5 6">
    <name type="scientific">Streptomyces platensis</name>
    <dbReference type="NCBI Taxonomy" id="58346"/>
    <lineage>
        <taxon>Bacteria</taxon>
        <taxon>Bacillati</taxon>
        <taxon>Actinomycetota</taxon>
        <taxon>Actinomycetes</taxon>
        <taxon>Kitasatosporales</taxon>
        <taxon>Streptomycetaceae</taxon>
        <taxon>Streptomyces</taxon>
    </lineage>
</organism>
<dbReference type="InterPro" id="IPR013519">
    <property type="entry name" value="Int_alpha_beta-p"/>
</dbReference>
<dbReference type="Proteomes" id="UP000325458">
    <property type="component" value="Chromosome"/>
</dbReference>
<evidence type="ECO:0000256" key="3">
    <source>
        <dbReference type="ARBA" id="ARBA00022801"/>
    </source>
</evidence>
<dbReference type="InterPro" id="IPR028994">
    <property type="entry name" value="Integrin_alpha_N"/>
</dbReference>
<dbReference type="EMBL" id="CP023691">
    <property type="protein sequence ID" value="QEV57269.1"/>
    <property type="molecule type" value="Genomic_DNA"/>
</dbReference>
<evidence type="ECO:0008006" key="7">
    <source>
        <dbReference type="Google" id="ProtNLM"/>
    </source>
</evidence>
<dbReference type="InterPro" id="IPR013517">
    <property type="entry name" value="FG-GAP"/>
</dbReference>
<dbReference type="Gene3D" id="2.130.10.130">
    <property type="entry name" value="Integrin alpha, N-terminal"/>
    <property type="match status" value="3"/>
</dbReference>
<keyword evidence="3" id="KW-0378">Hydrolase</keyword>
<dbReference type="PRINTS" id="PR01185">
    <property type="entry name" value="INTEGRINA"/>
</dbReference>